<keyword evidence="5" id="KW-0808">Transferase</keyword>
<sequence>MQVAQLGINVFMIFGTWWWSRYYYVFLPFITVTVALNCAMVVSLIFNKTRFTIRPEKKYLPQEPETLVLLMPCYNETLDEMTKSLDSLVAQQGIGHHKQTIMVLCDGKVRGPGMSKTSADYLLEDILVHKDYRKKIRRAYRAWDQQMMDVVVQKGDYKGLPYFCVIKEQNQGKRDSLIVARSFCYNYSRRHEKPTTIFTPTFFDHMAEYLSEAGIDKVDGLVGMDADTLFDKDCVAELLKEYHYKDTVGVCGYVAVDGKGNPWNLWRLYQSAEYTIAQALRRLHQSMVTNKVSCLPGCCQLLKICEETCGDDVLIDRFGYCPNATDSLLKQIRATASEDRNHVCLMLSARPNARTRQALRAKAFTDVPGNTAVFLSQRRRWTLGATSNDLYLVTAPGVQWFERILAGVNVMTWFLNPFIWASIATFIYAATRVPGWIIACFVSVMAIPIVYYLCIPAWLHTRWKERVLFWVGCATYVFVGPFINISVLVYAVFYMDSFGWGKTRKVVSHDADAIEDEKYDAVLIARRSNSLDEEAKVGL</sequence>
<evidence type="ECO:0000256" key="2">
    <source>
        <dbReference type="ARBA" id="ARBA00012543"/>
    </source>
</evidence>
<keyword evidence="6 10" id="KW-0812">Transmembrane</keyword>
<dbReference type="InterPro" id="IPR029044">
    <property type="entry name" value="Nucleotide-diphossugar_trans"/>
</dbReference>
<dbReference type="SUPFAM" id="SSF53448">
    <property type="entry name" value="Nucleotide-diphospho-sugar transferases"/>
    <property type="match status" value="1"/>
</dbReference>
<reference evidence="12" key="1">
    <citation type="journal article" date="2020" name="Stud. Mycol.">
        <title>101 Dothideomycetes genomes: A test case for predicting lifestyles and emergence of pathogens.</title>
        <authorList>
            <person name="Haridas S."/>
            <person name="Albert R."/>
            <person name="Binder M."/>
            <person name="Bloem J."/>
            <person name="LaButti K."/>
            <person name="Salamov A."/>
            <person name="Andreopoulos B."/>
            <person name="Baker S."/>
            <person name="Barry K."/>
            <person name="Bills G."/>
            <person name="Bluhm B."/>
            <person name="Cannon C."/>
            <person name="Castanera R."/>
            <person name="Culley D."/>
            <person name="Daum C."/>
            <person name="Ezra D."/>
            <person name="Gonzalez J."/>
            <person name="Henrissat B."/>
            <person name="Kuo A."/>
            <person name="Liang C."/>
            <person name="Lipzen A."/>
            <person name="Lutzoni F."/>
            <person name="Magnuson J."/>
            <person name="Mondo S."/>
            <person name="Nolan M."/>
            <person name="Ohm R."/>
            <person name="Pangilinan J."/>
            <person name="Park H.-J."/>
            <person name="Ramirez L."/>
            <person name="Alfaro M."/>
            <person name="Sun H."/>
            <person name="Tritt A."/>
            <person name="Yoshinaga Y."/>
            <person name="Zwiers L.-H."/>
            <person name="Turgeon B."/>
            <person name="Goodwin S."/>
            <person name="Spatafora J."/>
            <person name="Crous P."/>
            <person name="Grigoriev I."/>
        </authorList>
    </citation>
    <scope>NUCLEOTIDE SEQUENCE [LARGE SCALE GENOMIC DNA]</scope>
    <source>
        <strain evidence="12">CECT 20119</strain>
    </source>
</reference>
<comment type="subcellular location">
    <subcellularLocation>
        <location evidence="1">Cell membrane</location>
        <topology evidence="1">Multi-pass membrane protein</topology>
    </subcellularLocation>
</comment>
<dbReference type="PANTHER" id="PTHR22914">
    <property type="entry name" value="CHITIN SYNTHASE"/>
    <property type="match status" value="1"/>
</dbReference>
<evidence type="ECO:0000256" key="10">
    <source>
        <dbReference type="SAM" id="Phobius"/>
    </source>
</evidence>
<keyword evidence="12" id="KW-1185">Reference proteome</keyword>
<organism evidence="11 12">
    <name type="scientific">Elsinoe ampelina</name>
    <dbReference type="NCBI Taxonomy" id="302913"/>
    <lineage>
        <taxon>Eukaryota</taxon>
        <taxon>Fungi</taxon>
        <taxon>Dikarya</taxon>
        <taxon>Ascomycota</taxon>
        <taxon>Pezizomycotina</taxon>
        <taxon>Dothideomycetes</taxon>
        <taxon>Dothideomycetidae</taxon>
        <taxon>Myriangiales</taxon>
        <taxon>Elsinoaceae</taxon>
        <taxon>Elsinoe</taxon>
    </lineage>
</organism>
<keyword evidence="4" id="KW-0328">Glycosyltransferase</keyword>
<gene>
    <name evidence="11" type="ORF">BDZ85DRAFT_66379</name>
</gene>
<dbReference type="GO" id="GO:0005886">
    <property type="term" value="C:plasma membrane"/>
    <property type="evidence" value="ECO:0007669"/>
    <property type="project" value="UniProtKB-SubCell"/>
</dbReference>
<evidence type="ECO:0000256" key="1">
    <source>
        <dbReference type="ARBA" id="ARBA00004651"/>
    </source>
</evidence>
<dbReference type="EMBL" id="ML992503">
    <property type="protein sequence ID" value="KAF2225412.1"/>
    <property type="molecule type" value="Genomic_DNA"/>
</dbReference>
<protein>
    <recommendedName>
        <fullName evidence="2">chitin synthase</fullName>
        <ecNumber evidence="2">2.4.1.16</ecNumber>
    </recommendedName>
</protein>
<evidence type="ECO:0000256" key="8">
    <source>
        <dbReference type="ARBA" id="ARBA00023136"/>
    </source>
</evidence>
<dbReference type="AlphaFoldDB" id="A0A6A6GI43"/>
<dbReference type="OrthoDB" id="370884at2759"/>
<dbReference type="PANTHER" id="PTHR22914:SF13">
    <property type="entry name" value="CHITIN SYNTHASE"/>
    <property type="match status" value="1"/>
</dbReference>
<dbReference type="GO" id="GO:0006031">
    <property type="term" value="P:chitin biosynthetic process"/>
    <property type="evidence" value="ECO:0007669"/>
    <property type="project" value="TreeGrafter"/>
</dbReference>
<keyword evidence="9" id="KW-0325">Glycoprotein</keyword>
<proteinExistence type="predicted"/>
<evidence type="ECO:0000313" key="11">
    <source>
        <dbReference type="EMBL" id="KAF2225412.1"/>
    </source>
</evidence>
<keyword evidence="8 10" id="KW-0472">Membrane</keyword>
<dbReference type="GO" id="GO:0004100">
    <property type="term" value="F:chitin synthase activity"/>
    <property type="evidence" value="ECO:0007669"/>
    <property type="project" value="UniProtKB-EC"/>
</dbReference>
<keyword evidence="7 10" id="KW-1133">Transmembrane helix</keyword>
<keyword evidence="3" id="KW-1003">Cell membrane</keyword>
<evidence type="ECO:0000256" key="4">
    <source>
        <dbReference type="ARBA" id="ARBA00022676"/>
    </source>
</evidence>
<evidence type="ECO:0000256" key="7">
    <source>
        <dbReference type="ARBA" id="ARBA00022989"/>
    </source>
</evidence>
<name>A0A6A6GI43_9PEZI</name>
<dbReference type="GO" id="GO:0030428">
    <property type="term" value="C:cell septum"/>
    <property type="evidence" value="ECO:0007669"/>
    <property type="project" value="TreeGrafter"/>
</dbReference>
<evidence type="ECO:0000256" key="6">
    <source>
        <dbReference type="ARBA" id="ARBA00022692"/>
    </source>
</evidence>
<feature type="transmembrane region" description="Helical" evidence="10">
    <location>
        <begin position="436"/>
        <end position="455"/>
    </location>
</feature>
<dbReference type="Proteomes" id="UP000799538">
    <property type="component" value="Unassembled WGS sequence"/>
</dbReference>
<dbReference type="InterPro" id="IPR004835">
    <property type="entry name" value="Chitin_synth"/>
</dbReference>
<dbReference type="GO" id="GO:0031505">
    <property type="term" value="P:fungal-type cell wall organization"/>
    <property type="evidence" value="ECO:0007669"/>
    <property type="project" value="TreeGrafter"/>
</dbReference>
<evidence type="ECO:0000256" key="3">
    <source>
        <dbReference type="ARBA" id="ARBA00022475"/>
    </source>
</evidence>
<evidence type="ECO:0000313" key="12">
    <source>
        <dbReference type="Proteomes" id="UP000799538"/>
    </source>
</evidence>
<feature type="transmembrane region" description="Helical" evidence="10">
    <location>
        <begin position="22"/>
        <end position="46"/>
    </location>
</feature>
<evidence type="ECO:0000256" key="5">
    <source>
        <dbReference type="ARBA" id="ARBA00022679"/>
    </source>
</evidence>
<dbReference type="Pfam" id="PF03142">
    <property type="entry name" value="Chitin_synth_2"/>
    <property type="match status" value="1"/>
</dbReference>
<feature type="transmembrane region" description="Helical" evidence="10">
    <location>
        <begin position="410"/>
        <end position="430"/>
    </location>
</feature>
<feature type="transmembrane region" description="Helical" evidence="10">
    <location>
        <begin position="467"/>
        <end position="493"/>
    </location>
</feature>
<dbReference type="EC" id="2.4.1.16" evidence="2"/>
<accession>A0A6A6GI43</accession>
<evidence type="ECO:0000256" key="9">
    <source>
        <dbReference type="ARBA" id="ARBA00023180"/>
    </source>
</evidence>